<protein>
    <submittedName>
        <fullName evidence="3">Uncharacterized protein</fullName>
    </submittedName>
</protein>
<feature type="compositionally biased region" description="Basic and acidic residues" evidence="1">
    <location>
        <begin position="111"/>
        <end position="124"/>
    </location>
</feature>
<feature type="region of interest" description="Disordered" evidence="1">
    <location>
        <begin position="104"/>
        <end position="136"/>
    </location>
</feature>
<reference evidence="2" key="1">
    <citation type="journal article" date="2021" name="Nat. Commun.">
        <title>Genomic analyses provide insights into spinach domestication and the genetic basis of agronomic traits.</title>
        <authorList>
            <person name="Cai X."/>
            <person name="Sun X."/>
            <person name="Xu C."/>
            <person name="Sun H."/>
            <person name="Wang X."/>
            <person name="Ge C."/>
            <person name="Zhang Z."/>
            <person name="Wang Q."/>
            <person name="Fei Z."/>
            <person name="Jiao C."/>
            <person name="Wang Q."/>
        </authorList>
    </citation>
    <scope>NUCLEOTIDE SEQUENCE [LARGE SCALE GENOMIC DNA]</scope>
    <source>
        <strain evidence="2">cv. Varoflay</strain>
    </source>
</reference>
<feature type="region of interest" description="Disordered" evidence="1">
    <location>
        <begin position="246"/>
        <end position="265"/>
    </location>
</feature>
<evidence type="ECO:0000313" key="3">
    <source>
        <dbReference type="RefSeq" id="XP_056683028.1"/>
    </source>
</evidence>
<keyword evidence="2" id="KW-1185">Reference proteome</keyword>
<dbReference type="RefSeq" id="XP_056683028.1">
    <property type="nucleotide sequence ID" value="XM_056827050.1"/>
</dbReference>
<evidence type="ECO:0000256" key="1">
    <source>
        <dbReference type="SAM" id="MobiDB-lite"/>
    </source>
</evidence>
<dbReference type="Proteomes" id="UP000813463">
    <property type="component" value="Chromosome 4"/>
</dbReference>
<sequence length="265" mass="30325">MSYRRRGGLNGRGAIIRPPGYRSNGLTSTHIIGEETPQLPNYGHEADATMLNQVLNHHMPNSLTQAASTSQQAPRSSYQASLNMNMAATTNTTDTLQQVPNTIRQGPHSTPLHDTDVDHNREANTDVPDETSNPEKDHCVLHPDGLWFPHRAVVNKVSQTSYKSYFKGLYCNWKMTPPQVQQRWWNAFKHEFSWDPSVVKLVKKEWKSKASRLLTGIVSKLCNEPGYNAKWCPPTAREEMIQIRSEEENKKSRSMCKKSEWRWRP</sequence>
<reference evidence="3" key="2">
    <citation type="submission" date="2025-08" db="UniProtKB">
        <authorList>
            <consortium name="RefSeq"/>
        </authorList>
    </citation>
    <scope>IDENTIFICATION</scope>
    <source>
        <tissue evidence="3">Leaf</tissue>
    </source>
</reference>
<feature type="region of interest" description="Disordered" evidence="1">
    <location>
        <begin position="1"/>
        <end position="22"/>
    </location>
</feature>
<organism evidence="2 3">
    <name type="scientific">Spinacia oleracea</name>
    <name type="common">Spinach</name>
    <dbReference type="NCBI Taxonomy" id="3562"/>
    <lineage>
        <taxon>Eukaryota</taxon>
        <taxon>Viridiplantae</taxon>
        <taxon>Streptophyta</taxon>
        <taxon>Embryophyta</taxon>
        <taxon>Tracheophyta</taxon>
        <taxon>Spermatophyta</taxon>
        <taxon>Magnoliopsida</taxon>
        <taxon>eudicotyledons</taxon>
        <taxon>Gunneridae</taxon>
        <taxon>Pentapetalae</taxon>
        <taxon>Caryophyllales</taxon>
        <taxon>Chenopodiaceae</taxon>
        <taxon>Chenopodioideae</taxon>
        <taxon>Anserineae</taxon>
        <taxon>Spinacia</taxon>
    </lineage>
</organism>
<evidence type="ECO:0000313" key="2">
    <source>
        <dbReference type="Proteomes" id="UP000813463"/>
    </source>
</evidence>
<gene>
    <name evidence="3" type="primary">LOC110801548</name>
</gene>
<accession>A0ABM3QI34</accession>
<proteinExistence type="predicted"/>
<name>A0ABM3QI34_SPIOL</name>
<dbReference type="GeneID" id="110801548"/>